<dbReference type="RefSeq" id="WP_264141759.1">
    <property type="nucleotide sequence ID" value="NZ_JAOYEY010000024.1"/>
</dbReference>
<comment type="caution">
    <text evidence="2">The sequence shown here is derived from an EMBL/GenBank/DDBJ whole genome shotgun (WGS) entry which is preliminary data.</text>
</comment>
<protein>
    <recommendedName>
        <fullName evidence="4">Endolytic transglycosylase MltG</fullName>
    </recommendedName>
</protein>
<keyword evidence="3" id="KW-1185">Reference proteome</keyword>
<evidence type="ECO:0000313" key="2">
    <source>
        <dbReference type="EMBL" id="MCV9884854.1"/>
    </source>
</evidence>
<feature type="region of interest" description="Disordered" evidence="1">
    <location>
        <begin position="69"/>
        <end position="99"/>
    </location>
</feature>
<organism evidence="2 3">
    <name type="scientific">Metabacillus halosaccharovorans</name>
    <dbReference type="NCBI Taxonomy" id="930124"/>
    <lineage>
        <taxon>Bacteria</taxon>
        <taxon>Bacillati</taxon>
        <taxon>Bacillota</taxon>
        <taxon>Bacilli</taxon>
        <taxon>Bacillales</taxon>
        <taxon>Bacillaceae</taxon>
        <taxon>Metabacillus</taxon>
    </lineage>
</organism>
<accession>A0ABT3DCS2</accession>
<dbReference type="Gene3D" id="3.30.1490.480">
    <property type="entry name" value="Endolytic murein transglycosylase"/>
    <property type="match status" value="1"/>
</dbReference>
<proteinExistence type="predicted"/>
<feature type="compositionally biased region" description="Basic and acidic residues" evidence="1">
    <location>
        <begin position="73"/>
        <end position="99"/>
    </location>
</feature>
<evidence type="ECO:0000313" key="3">
    <source>
        <dbReference type="Proteomes" id="UP001526147"/>
    </source>
</evidence>
<evidence type="ECO:0008006" key="4">
    <source>
        <dbReference type="Google" id="ProtNLM"/>
    </source>
</evidence>
<reference evidence="2 3" key="1">
    <citation type="submission" date="2022-10" db="EMBL/GenBank/DDBJ databases">
        <title>Draft genome assembly of moderately radiation resistant bacterium Metabacillus halosaccharovorans.</title>
        <authorList>
            <person name="Pal S."/>
            <person name="Gopinathan A."/>
        </authorList>
    </citation>
    <scope>NUCLEOTIDE SEQUENCE [LARGE SCALE GENOMIC DNA]</scope>
    <source>
        <strain evidence="2 3">VITHBRA001</strain>
    </source>
</reference>
<name>A0ABT3DCS2_9BACI</name>
<gene>
    <name evidence="2" type="ORF">OIH86_04255</name>
</gene>
<dbReference type="EMBL" id="JAOYEY010000024">
    <property type="protein sequence ID" value="MCV9884854.1"/>
    <property type="molecule type" value="Genomic_DNA"/>
</dbReference>
<sequence>MSKTGFQAFAAGMIVATSVLGGTYLFSGDQQTEANAEHKELSEKEVEQFLTSNQQTAISIDEYEELLATKNAEVTEKATEETPKEETTENTEATKETEEKKEEVIKYKVTIKAGMTTSEVSDLLEQNAIITDSFEFDQYLIKNNYHTQVQLGTFEVQKGMTFQQLAEAITR</sequence>
<evidence type="ECO:0000256" key="1">
    <source>
        <dbReference type="SAM" id="MobiDB-lite"/>
    </source>
</evidence>
<dbReference type="Proteomes" id="UP001526147">
    <property type="component" value="Unassembled WGS sequence"/>
</dbReference>